<evidence type="ECO:0000256" key="4">
    <source>
        <dbReference type="ARBA" id="ARBA00023136"/>
    </source>
</evidence>
<protein>
    <submittedName>
        <fullName evidence="7">Calcium/sodium antiporter</fullName>
    </submittedName>
</protein>
<dbReference type="InterPro" id="IPR004837">
    <property type="entry name" value="NaCa_Exmemb"/>
</dbReference>
<evidence type="ECO:0000259" key="6">
    <source>
        <dbReference type="Pfam" id="PF01699"/>
    </source>
</evidence>
<dbReference type="NCBIfam" id="TIGR00367">
    <property type="entry name" value="calcium/sodium antiporter"/>
    <property type="match status" value="1"/>
</dbReference>
<dbReference type="AlphaFoldDB" id="A0A6L5Y803"/>
<dbReference type="PANTHER" id="PTHR10846">
    <property type="entry name" value="SODIUM/POTASSIUM/CALCIUM EXCHANGER"/>
    <property type="match status" value="1"/>
</dbReference>
<feature type="transmembrane region" description="Helical" evidence="5">
    <location>
        <begin position="273"/>
        <end position="293"/>
    </location>
</feature>
<dbReference type="GO" id="GO:0006874">
    <property type="term" value="P:intracellular calcium ion homeostasis"/>
    <property type="evidence" value="ECO:0007669"/>
    <property type="project" value="TreeGrafter"/>
</dbReference>
<organism evidence="7 8">
    <name type="scientific">Hornefia butyriciproducens</name>
    <dbReference type="NCBI Taxonomy" id="2652293"/>
    <lineage>
        <taxon>Bacteria</taxon>
        <taxon>Bacillati</taxon>
        <taxon>Bacillota</taxon>
        <taxon>Clostridia</taxon>
        <taxon>Peptostreptococcales</taxon>
        <taxon>Anaerovoracaceae</taxon>
        <taxon>Hornefia</taxon>
    </lineage>
</organism>
<evidence type="ECO:0000313" key="7">
    <source>
        <dbReference type="EMBL" id="MST52007.1"/>
    </source>
</evidence>
<name>A0A6L5Y803_9FIRM</name>
<dbReference type="Pfam" id="PF01699">
    <property type="entry name" value="Na_Ca_ex"/>
    <property type="match status" value="2"/>
</dbReference>
<dbReference type="RefSeq" id="WP_154574450.1">
    <property type="nucleotide sequence ID" value="NZ_JAQXGS010000107.1"/>
</dbReference>
<keyword evidence="8" id="KW-1185">Reference proteome</keyword>
<evidence type="ECO:0000256" key="3">
    <source>
        <dbReference type="ARBA" id="ARBA00022989"/>
    </source>
</evidence>
<feature type="transmembrane region" description="Helical" evidence="5">
    <location>
        <begin position="6"/>
        <end position="25"/>
    </location>
</feature>
<feature type="transmembrane region" description="Helical" evidence="5">
    <location>
        <begin position="305"/>
        <end position="321"/>
    </location>
</feature>
<feature type="transmembrane region" description="Helical" evidence="5">
    <location>
        <begin position="80"/>
        <end position="98"/>
    </location>
</feature>
<feature type="transmembrane region" description="Helical" evidence="5">
    <location>
        <begin position="172"/>
        <end position="194"/>
    </location>
</feature>
<evidence type="ECO:0000256" key="2">
    <source>
        <dbReference type="ARBA" id="ARBA00022692"/>
    </source>
</evidence>
<dbReference type="InterPro" id="IPR044880">
    <property type="entry name" value="NCX_ion-bd_dom_sf"/>
</dbReference>
<comment type="subcellular location">
    <subcellularLocation>
        <location evidence="1">Membrane</location>
        <topology evidence="1">Multi-pass membrane protein</topology>
    </subcellularLocation>
</comment>
<dbReference type="GeneID" id="303115018"/>
<keyword evidence="2 5" id="KW-0812">Transmembrane</keyword>
<feature type="transmembrane region" description="Helical" evidence="5">
    <location>
        <begin position="214"/>
        <end position="232"/>
    </location>
</feature>
<feature type="transmembrane region" description="Helical" evidence="5">
    <location>
        <begin position="131"/>
        <end position="151"/>
    </location>
</feature>
<evidence type="ECO:0000313" key="8">
    <source>
        <dbReference type="Proteomes" id="UP000474676"/>
    </source>
</evidence>
<feature type="domain" description="Sodium/calcium exchanger membrane region" evidence="6">
    <location>
        <begin position="7"/>
        <end position="146"/>
    </location>
</feature>
<feature type="domain" description="Sodium/calcium exchanger membrane region" evidence="6">
    <location>
        <begin position="180"/>
        <end position="320"/>
    </location>
</feature>
<dbReference type="PANTHER" id="PTHR10846:SF8">
    <property type="entry name" value="INNER MEMBRANE PROTEIN YRBG"/>
    <property type="match status" value="1"/>
</dbReference>
<reference evidence="7 8" key="1">
    <citation type="submission" date="2019-08" db="EMBL/GenBank/DDBJ databases">
        <title>In-depth cultivation of the pig gut microbiome towards novel bacterial diversity and tailored functional studies.</title>
        <authorList>
            <person name="Wylensek D."/>
            <person name="Hitch T.C.A."/>
            <person name="Clavel T."/>
        </authorList>
    </citation>
    <scope>NUCLEOTIDE SEQUENCE [LARGE SCALE GENOMIC DNA]</scope>
    <source>
        <strain evidence="7 8">WCA-MUC-591-APC-3H</strain>
    </source>
</reference>
<dbReference type="InterPro" id="IPR004481">
    <property type="entry name" value="K/Na/Ca-exchanger"/>
</dbReference>
<gene>
    <name evidence="7" type="ORF">FYJ64_06720</name>
</gene>
<keyword evidence="3 5" id="KW-1133">Transmembrane helix</keyword>
<feature type="transmembrane region" description="Helical" evidence="5">
    <location>
        <begin position="37"/>
        <end position="60"/>
    </location>
</feature>
<dbReference type="Proteomes" id="UP000474676">
    <property type="component" value="Unassembled WGS sequence"/>
</dbReference>
<dbReference type="EMBL" id="VUMZ01000005">
    <property type="protein sequence ID" value="MST52007.1"/>
    <property type="molecule type" value="Genomic_DNA"/>
</dbReference>
<sequence length="323" mass="34820">MEMLINTGILILGFVLLIKGADFFVDGSSSIAKTLLIPPLIIGLTIVAMGTSLPELSVSVVSSLQGNNELSVSNVTGSNLFNLVVVLGASALILPLNVDDRVLRRDFPISILCAAGLMIMCYKGMCIGRFAGTVLCVAFVLYIIYTVRAATKSRKARLSQHDDEFQEAAQEYRILPMWQSVLYVIGGAVAVKFGGDFVVDSASYIAKSFGLSETLIGLTIVACGTSLPELVTSIQATRKGELDLAIGNVIGSNIFNILFILGVAAFLSPIAIVTANLVDMGVLIVVSLIVWGFCWTKKSLSRREGVFMLIMYTIYLIYIILRK</sequence>
<comment type="caution">
    <text evidence="7">The sequence shown here is derived from an EMBL/GenBank/DDBJ whole genome shotgun (WGS) entry which is preliminary data.</text>
</comment>
<accession>A0A6L5Y803</accession>
<proteinExistence type="predicted"/>
<evidence type="ECO:0000256" key="1">
    <source>
        <dbReference type="ARBA" id="ARBA00004141"/>
    </source>
</evidence>
<keyword evidence="4 5" id="KW-0472">Membrane</keyword>
<dbReference type="GO" id="GO:0005886">
    <property type="term" value="C:plasma membrane"/>
    <property type="evidence" value="ECO:0007669"/>
    <property type="project" value="TreeGrafter"/>
</dbReference>
<feature type="transmembrane region" description="Helical" evidence="5">
    <location>
        <begin position="244"/>
        <end position="267"/>
    </location>
</feature>
<dbReference type="GO" id="GO:0005262">
    <property type="term" value="F:calcium channel activity"/>
    <property type="evidence" value="ECO:0007669"/>
    <property type="project" value="TreeGrafter"/>
</dbReference>
<dbReference type="Gene3D" id="1.20.1420.30">
    <property type="entry name" value="NCX, central ion-binding region"/>
    <property type="match status" value="1"/>
</dbReference>
<evidence type="ECO:0000256" key="5">
    <source>
        <dbReference type="SAM" id="Phobius"/>
    </source>
</evidence>
<dbReference type="GO" id="GO:0008273">
    <property type="term" value="F:calcium, potassium:sodium antiporter activity"/>
    <property type="evidence" value="ECO:0007669"/>
    <property type="project" value="TreeGrafter"/>
</dbReference>